<dbReference type="InterPro" id="IPR011986">
    <property type="entry name" value="Xdiol_dOase_LigA"/>
</dbReference>
<dbReference type="SUPFAM" id="SSF53850">
    <property type="entry name" value="Periplasmic binding protein-like II"/>
    <property type="match status" value="1"/>
</dbReference>
<dbReference type="AlphaFoldDB" id="A0A0R3QGX0"/>
<evidence type="ECO:0000259" key="1">
    <source>
        <dbReference type="Pfam" id="PF07746"/>
    </source>
</evidence>
<dbReference type="WBParaSite" id="BTMF_0000562801-mRNA-1">
    <property type="protein sequence ID" value="BTMF_0000562801-mRNA-1"/>
    <property type="gene ID" value="BTMF_0000562801"/>
</dbReference>
<dbReference type="Pfam" id="PF07746">
    <property type="entry name" value="LigA"/>
    <property type="match status" value="1"/>
</dbReference>
<protein>
    <submittedName>
        <fullName evidence="2">LigA domain-containing protein</fullName>
    </submittedName>
</protein>
<dbReference type="Gene3D" id="3.40.190.10">
    <property type="entry name" value="Periplasmic binding protein-like II"/>
    <property type="match status" value="1"/>
</dbReference>
<dbReference type="InterPro" id="IPR005064">
    <property type="entry name" value="BUG"/>
</dbReference>
<reference evidence="2" key="1">
    <citation type="submission" date="2017-02" db="UniProtKB">
        <authorList>
            <consortium name="WormBaseParasite"/>
        </authorList>
    </citation>
    <scope>IDENTIFICATION</scope>
</reference>
<dbReference type="Pfam" id="PF03401">
    <property type="entry name" value="TctC"/>
    <property type="match status" value="1"/>
</dbReference>
<accession>A0A0R3QGX0</accession>
<dbReference type="STRING" id="42155.A0A0R3QGX0"/>
<dbReference type="PANTHER" id="PTHR42928">
    <property type="entry name" value="TRICARBOXYLATE-BINDING PROTEIN"/>
    <property type="match status" value="1"/>
</dbReference>
<dbReference type="SUPFAM" id="SSF48076">
    <property type="entry name" value="LigA subunit of an aromatic-ring-opening dioxygenase LigAB"/>
    <property type="match status" value="1"/>
</dbReference>
<dbReference type="PANTHER" id="PTHR42928:SF5">
    <property type="entry name" value="BLR1237 PROTEIN"/>
    <property type="match status" value="1"/>
</dbReference>
<dbReference type="CDD" id="cd07321">
    <property type="entry name" value="Extradiol_Dioxygenase_3A_like"/>
    <property type="match status" value="1"/>
</dbReference>
<organism evidence="2">
    <name type="scientific">Brugia timori</name>
    <dbReference type="NCBI Taxonomy" id="42155"/>
    <lineage>
        <taxon>Eukaryota</taxon>
        <taxon>Metazoa</taxon>
        <taxon>Ecdysozoa</taxon>
        <taxon>Nematoda</taxon>
        <taxon>Chromadorea</taxon>
        <taxon>Rhabditida</taxon>
        <taxon>Spirurina</taxon>
        <taxon>Spiruromorpha</taxon>
        <taxon>Filarioidea</taxon>
        <taxon>Onchocercidae</taxon>
        <taxon>Brugia</taxon>
    </lineage>
</organism>
<feature type="domain" description="Extradiol ring-cleavage dioxygenase LigAB LigA subunit" evidence="1">
    <location>
        <begin position="175"/>
        <end position="251"/>
    </location>
</feature>
<name>A0A0R3QGX0_9BILA</name>
<proteinExistence type="predicted"/>
<sequence length="278" mass="29632">LADLRDQAKAKPGTLSFASFGNGTSAHLSGEMLKLQMGLDIVHVPYKGQGPALTDLLGGQVTMMFGNWPEFRGHVEGGKLVALGMATAQRSQYAPNIPTLAEQGVAIESNSWNGLLAPAGTPDAVVQRVNAEVNRALAGPVVTEAFRKGGIASLSGSPERFAVFVQSEIAKYGEKFLFALNRDAEVQRRYAEGGDTRKALLGGYDLSDEEREAIDSGDVGKLYVLGCNGQLLMHFAPLLGIPWADYLEAMREGVRKYGPVRAGIYAMTTGTDEKVAGV</sequence>
<dbReference type="InterPro" id="IPR036622">
    <property type="entry name" value="LigA_sf"/>
</dbReference>
<dbReference type="Gene3D" id="1.10.700.10">
    <property type="entry name" value="Dioxygenase LigAB, LigA subunit"/>
    <property type="match status" value="1"/>
</dbReference>
<evidence type="ECO:0000313" key="2">
    <source>
        <dbReference type="WBParaSite" id="BTMF_0000562801-mRNA-1"/>
    </source>
</evidence>